<dbReference type="RefSeq" id="WP_131850892.1">
    <property type="nucleotide sequence ID" value="NZ_SKFH01000004.1"/>
</dbReference>
<dbReference type="OrthoDB" id="661748at2"/>
<comment type="caution">
    <text evidence="2">The sequence shown here is derived from an EMBL/GenBank/DDBJ whole genome shotgun (WGS) entry which is preliminary data.</text>
</comment>
<dbReference type="AlphaFoldDB" id="A0A4V2WN30"/>
<keyword evidence="1" id="KW-0472">Membrane</keyword>
<reference evidence="2 3" key="1">
    <citation type="submission" date="2019-03" db="EMBL/GenBank/DDBJ databases">
        <authorList>
            <person name="Kim M.K.M."/>
        </authorList>
    </citation>
    <scope>NUCLEOTIDE SEQUENCE [LARGE SCALE GENOMIC DNA]</scope>
    <source>
        <strain evidence="2 3">17J68-15</strain>
    </source>
</reference>
<keyword evidence="1" id="KW-0812">Transmembrane</keyword>
<feature type="transmembrane region" description="Helical" evidence="1">
    <location>
        <begin position="60"/>
        <end position="80"/>
    </location>
</feature>
<name>A0A4V2WN30_9BACT</name>
<dbReference type="EMBL" id="SKFH01000004">
    <property type="protein sequence ID" value="TCZ73892.1"/>
    <property type="molecule type" value="Genomic_DNA"/>
</dbReference>
<feature type="transmembrane region" description="Helical" evidence="1">
    <location>
        <begin position="130"/>
        <end position="152"/>
    </location>
</feature>
<proteinExistence type="predicted"/>
<organism evidence="2 3">
    <name type="scientific">Flaviaesturariibacter aridisoli</name>
    <dbReference type="NCBI Taxonomy" id="2545761"/>
    <lineage>
        <taxon>Bacteria</taxon>
        <taxon>Pseudomonadati</taxon>
        <taxon>Bacteroidota</taxon>
        <taxon>Chitinophagia</taxon>
        <taxon>Chitinophagales</taxon>
        <taxon>Chitinophagaceae</taxon>
        <taxon>Flaviaestuariibacter</taxon>
    </lineage>
</organism>
<evidence type="ECO:0000313" key="3">
    <source>
        <dbReference type="Proteomes" id="UP000295164"/>
    </source>
</evidence>
<dbReference type="Proteomes" id="UP000295164">
    <property type="component" value="Unassembled WGS sequence"/>
</dbReference>
<evidence type="ECO:0000256" key="1">
    <source>
        <dbReference type="SAM" id="Phobius"/>
    </source>
</evidence>
<protein>
    <submittedName>
        <fullName evidence="2">Uncharacterized protein</fullName>
    </submittedName>
</protein>
<sequence>MNRKLVLAFFLMIAMAVTLQVQGRALSRHAAAGILALEFAWTEDRFQDLMYRWLREDVLTNLWLDFLFIPAYGWFFRLAAQAQGPRLSAAWAKRFAWLAVVACLCDVCENGLLLARVYHEVRHGLLVPAALFAAIKFALLLCVLLFVLYGLIAGRKAAVPSVS</sequence>
<evidence type="ECO:0000313" key="2">
    <source>
        <dbReference type="EMBL" id="TCZ73892.1"/>
    </source>
</evidence>
<feature type="transmembrane region" description="Helical" evidence="1">
    <location>
        <begin position="95"/>
        <end position="118"/>
    </location>
</feature>
<keyword evidence="1" id="KW-1133">Transmembrane helix</keyword>
<keyword evidence="3" id="KW-1185">Reference proteome</keyword>
<accession>A0A4V2WN30</accession>
<gene>
    <name evidence="2" type="ORF">E0486_04210</name>
</gene>